<dbReference type="EMBL" id="CP000254">
    <property type="protein sequence ID" value="ABD41602.1"/>
    <property type="molecule type" value="Genomic_DNA"/>
</dbReference>
<organism evidence="1 2">
    <name type="scientific">Methanospirillum hungatei JF-1 (strain ATCC 27890 / DSM 864 / NBRC 100397 / JF-1)</name>
    <dbReference type="NCBI Taxonomy" id="323259"/>
    <lineage>
        <taxon>Archaea</taxon>
        <taxon>Methanobacteriati</taxon>
        <taxon>Methanobacteriota</taxon>
        <taxon>Stenosarchaea group</taxon>
        <taxon>Methanomicrobia</taxon>
        <taxon>Methanomicrobiales</taxon>
        <taxon>Methanospirillaceae</taxon>
        <taxon>Methanospirillum</taxon>
    </lineage>
</organism>
<sequence>MPPRGSILLLRHSSGYLSCCTRYLQDSKQNRMYQYVQTLSENLEQLRYLRMTTQTANSFFRLKTLINGQIGNRVFHPEKHIKTRPRLWRKPCDYEDD</sequence>
<reference evidence="2" key="1">
    <citation type="journal article" date="2016" name="Stand. Genomic Sci.">
        <title>Complete genome sequence of Methanospirillum hungatei type strain JF1.</title>
        <authorList>
            <person name="Gunsalus R.P."/>
            <person name="Cook L.E."/>
            <person name="Crable B."/>
            <person name="Rohlin L."/>
            <person name="McDonald E."/>
            <person name="Mouttaki H."/>
            <person name="Sieber J.R."/>
            <person name="Poweleit N."/>
            <person name="Zhou H."/>
            <person name="Lapidus A.L."/>
            <person name="Daligault H.E."/>
            <person name="Land M."/>
            <person name="Gilna P."/>
            <person name="Ivanova N."/>
            <person name="Kyrpides N."/>
            <person name="Culley D.E."/>
            <person name="McInerney M.J."/>
        </authorList>
    </citation>
    <scope>NUCLEOTIDE SEQUENCE [LARGE SCALE GENOMIC DNA]</scope>
    <source>
        <strain evidence="2">ATCC 27890 / DSM 864 / NBRC 100397 / JF-1</strain>
    </source>
</reference>
<name>Q2FM29_METHJ</name>
<evidence type="ECO:0000313" key="2">
    <source>
        <dbReference type="Proteomes" id="UP000001941"/>
    </source>
</evidence>
<dbReference type="InParanoid" id="Q2FM29"/>
<proteinExistence type="predicted"/>
<dbReference type="AlphaFoldDB" id="Q2FM29"/>
<keyword evidence="2" id="KW-1185">Reference proteome</keyword>
<dbReference type="HOGENOM" id="CLU_2340185_0_0_2"/>
<gene>
    <name evidence="1" type="ordered locus">Mhun_1885</name>
</gene>
<dbReference type="STRING" id="323259.Mhun_1885"/>
<dbReference type="EnsemblBacteria" id="ABD41602">
    <property type="protein sequence ID" value="ABD41602"/>
    <property type="gene ID" value="Mhun_1885"/>
</dbReference>
<evidence type="ECO:0000313" key="1">
    <source>
        <dbReference type="EMBL" id="ABD41602.1"/>
    </source>
</evidence>
<dbReference type="Proteomes" id="UP000001941">
    <property type="component" value="Chromosome"/>
</dbReference>
<accession>Q2FM29</accession>
<dbReference type="KEGG" id="mhu:Mhun_1885"/>
<protein>
    <submittedName>
        <fullName evidence="1">Uncharacterized protein</fullName>
    </submittedName>
</protein>